<sequence>MLAVACSSAPPTNEEKAHELITQAVKDSLKDPESYESVSFSELKKLKDTTIVVDGQSYPQQYQGAYEMAHTYKSKNAYGGILTKSDVFHVDSGFTTAKGGFLGQHIKFKK</sequence>
<keyword evidence="2" id="KW-1185">Reference proteome</keyword>
<name>A0ABP7WC04_9SPHI</name>
<organism evidence="1 2">
    <name type="scientific">Mucilaginibacter panaciglaebae</name>
    <dbReference type="NCBI Taxonomy" id="502331"/>
    <lineage>
        <taxon>Bacteria</taxon>
        <taxon>Pseudomonadati</taxon>
        <taxon>Bacteroidota</taxon>
        <taxon>Sphingobacteriia</taxon>
        <taxon>Sphingobacteriales</taxon>
        <taxon>Sphingobacteriaceae</taxon>
        <taxon>Mucilaginibacter</taxon>
    </lineage>
</organism>
<dbReference type="Proteomes" id="UP001500841">
    <property type="component" value="Unassembled WGS sequence"/>
</dbReference>
<dbReference type="EMBL" id="BAABCV010000001">
    <property type="protein sequence ID" value="GAA4085088.1"/>
    <property type="molecule type" value="Genomic_DNA"/>
</dbReference>
<gene>
    <name evidence="1" type="ORF">GCM10022392_02330</name>
</gene>
<reference evidence="2" key="1">
    <citation type="journal article" date="2019" name="Int. J. Syst. Evol. Microbiol.">
        <title>The Global Catalogue of Microorganisms (GCM) 10K type strain sequencing project: providing services to taxonomists for standard genome sequencing and annotation.</title>
        <authorList>
            <consortium name="The Broad Institute Genomics Platform"/>
            <consortium name="The Broad Institute Genome Sequencing Center for Infectious Disease"/>
            <person name="Wu L."/>
            <person name="Ma J."/>
        </authorList>
    </citation>
    <scope>NUCLEOTIDE SEQUENCE [LARGE SCALE GENOMIC DNA]</scope>
    <source>
        <strain evidence="2">JCM 17085</strain>
    </source>
</reference>
<accession>A0ABP7WC04</accession>
<protein>
    <submittedName>
        <fullName evidence="1">Uncharacterized protein</fullName>
    </submittedName>
</protein>
<evidence type="ECO:0000313" key="1">
    <source>
        <dbReference type="EMBL" id="GAA4085088.1"/>
    </source>
</evidence>
<comment type="caution">
    <text evidence="1">The sequence shown here is derived from an EMBL/GenBank/DDBJ whole genome shotgun (WGS) entry which is preliminary data.</text>
</comment>
<proteinExistence type="predicted"/>
<evidence type="ECO:0000313" key="2">
    <source>
        <dbReference type="Proteomes" id="UP001500841"/>
    </source>
</evidence>